<proteinExistence type="predicted"/>
<dbReference type="AlphaFoldDB" id="A0A0C9R4R8"/>
<gene>
    <name evidence="1" type="primary">hisB</name>
    <name evidence="1" type="ORF">g.13310</name>
</gene>
<reference evidence="1" key="1">
    <citation type="submission" date="2015-01" db="EMBL/GenBank/DDBJ databases">
        <title>Transcriptome Assembly of Fopius arisanus.</title>
        <authorList>
            <person name="Geib S."/>
        </authorList>
    </citation>
    <scope>NUCLEOTIDE SEQUENCE</scope>
</reference>
<accession>A0A0C9R4R8</accession>
<organism evidence="1">
    <name type="scientific">Fopius arisanus</name>
    <dbReference type="NCBI Taxonomy" id="64838"/>
    <lineage>
        <taxon>Eukaryota</taxon>
        <taxon>Metazoa</taxon>
        <taxon>Ecdysozoa</taxon>
        <taxon>Arthropoda</taxon>
        <taxon>Hexapoda</taxon>
        <taxon>Insecta</taxon>
        <taxon>Pterygota</taxon>
        <taxon>Neoptera</taxon>
        <taxon>Endopterygota</taxon>
        <taxon>Hymenoptera</taxon>
        <taxon>Apocrita</taxon>
        <taxon>Ichneumonoidea</taxon>
        <taxon>Braconidae</taxon>
        <taxon>Opiinae</taxon>
        <taxon>Fopius</taxon>
    </lineage>
</organism>
<sequence length="127" mass="14121">MRVRSFLHTHHKPQNVSVDDDFLGDKGREIFSEMTLPLKRTLLGVGLKNRAWKNDDQNLQHEVIDELSTIPRAKRYANHAEIAGILLDGGEGSSEPLQVNKVPADPLGEEKLEGIDILARAKGVLGY</sequence>
<name>A0A0C9R4R8_9HYME</name>
<evidence type="ECO:0000313" key="1">
    <source>
        <dbReference type="EMBL" id="JAG81036.1"/>
    </source>
</evidence>
<dbReference type="EMBL" id="GBYB01011269">
    <property type="protein sequence ID" value="JAG81036.1"/>
    <property type="molecule type" value="Transcribed_RNA"/>
</dbReference>
<protein>
    <submittedName>
        <fullName evidence="1">HisB protein</fullName>
    </submittedName>
</protein>